<reference evidence="2 4" key="2">
    <citation type="submission" date="2021-04" db="EMBL/GenBank/DDBJ databases">
        <title>Isolation of newly marine bacteria for enzymatic activity.</title>
        <authorList>
            <person name="Hadi W.A.M."/>
            <person name="Nair A.J.J."/>
            <person name="Edwin B.T."/>
        </authorList>
    </citation>
    <scope>NUCLEOTIDE SEQUENCE [LARGE SCALE GENOMIC DNA]</scope>
    <source>
        <strain evidence="2 4">B28A</strain>
    </source>
</reference>
<dbReference type="Proteomes" id="UP000050272">
    <property type="component" value="Unassembled WGS sequence"/>
</dbReference>
<dbReference type="EMBL" id="LGYN01000005">
    <property type="protein sequence ID" value="KPN15027.1"/>
    <property type="molecule type" value="Genomic_DNA"/>
</dbReference>
<proteinExistence type="predicted"/>
<evidence type="ECO:0000313" key="3">
    <source>
        <dbReference type="Proteomes" id="UP000050272"/>
    </source>
</evidence>
<reference evidence="1 3" key="1">
    <citation type="submission" date="2015-07" db="EMBL/GenBank/DDBJ databases">
        <title>Bacillus zhangzhouensis sp. nov. and Bacillus nanhaiticus sp. nov.</title>
        <authorList>
            <person name="Liu Y."/>
            <person name="Lai Q."/>
            <person name="Shao Z."/>
        </authorList>
    </citation>
    <scope>NUCLEOTIDE SEQUENCE [LARGE SCALE GENOMIC DNA]</scope>
    <source>
        <strain evidence="1 3">NH7I_1</strain>
    </source>
</reference>
<keyword evidence="3" id="KW-1185">Reference proteome</keyword>
<evidence type="ECO:0000313" key="1">
    <source>
        <dbReference type="EMBL" id="KPN15027.1"/>
    </source>
</evidence>
<sequence length="329" mass="38056">MEKKALCEACQKNAMNVVEASDEPKQPYHLCHPCHERLLTYSLRPIEWYNLAVLHSPKQFLLHDDFYGEDGQAFLAEDNVVVIKSDEAPTLQAVRYDLASLLDFSITRWFLEDDVIDALKQHDQQKIFDAVQSRFDETHHVEVKSRMIEITADVLGTSAAGWVRELLDQDDEEFLYPLSWAAASSLPVDEGLQRILEKLKSVSEKERPIAAFICLHRFRSHNILDWMESACTHFDDHWGRLAAVCCPTWERMKSWLDKGRPFSLIALDTMANCAKGNRPVLVEQFSPKILRTDKKEVEKILIDYHQKDCVPRVKMKVSKILENKQVIFE</sequence>
<name>A0ABD4QGN7_9BACI</name>
<dbReference type="AlphaFoldDB" id="A0ABD4QGN7"/>
<organism evidence="2 4">
    <name type="scientific">Bacillus australimaris</name>
    <dbReference type="NCBI Taxonomy" id="1326968"/>
    <lineage>
        <taxon>Bacteria</taxon>
        <taxon>Bacillati</taxon>
        <taxon>Bacillota</taxon>
        <taxon>Bacilli</taxon>
        <taxon>Bacillales</taxon>
        <taxon>Bacillaceae</taxon>
        <taxon>Bacillus</taxon>
    </lineage>
</organism>
<evidence type="ECO:0000313" key="4">
    <source>
        <dbReference type="Proteomes" id="UP000676804"/>
    </source>
</evidence>
<gene>
    <name evidence="1" type="ORF">AKG37_17240</name>
    <name evidence="2" type="ORF">KCQ59_05825</name>
</gene>
<dbReference type="Proteomes" id="UP000676804">
    <property type="component" value="Unassembled WGS sequence"/>
</dbReference>
<dbReference type="RefSeq" id="WP_060697935.1">
    <property type="nucleotide sequence ID" value="NZ_JAGQFH010000005.1"/>
</dbReference>
<accession>A0ABD4QGN7</accession>
<evidence type="ECO:0000313" key="2">
    <source>
        <dbReference type="EMBL" id="MBR8689301.1"/>
    </source>
</evidence>
<dbReference type="EMBL" id="JAGQFH010000005">
    <property type="protein sequence ID" value="MBR8689301.1"/>
    <property type="molecule type" value="Genomic_DNA"/>
</dbReference>
<protein>
    <submittedName>
        <fullName evidence="2">Uncharacterized protein</fullName>
    </submittedName>
</protein>
<comment type="caution">
    <text evidence="2">The sequence shown here is derived from an EMBL/GenBank/DDBJ whole genome shotgun (WGS) entry which is preliminary data.</text>
</comment>